<evidence type="ECO:0000256" key="10">
    <source>
        <dbReference type="SAM" id="SignalP"/>
    </source>
</evidence>
<evidence type="ECO:0000256" key="1">
    <source>
        <dbReference type="ARBA" id="ARBA00008834"/>
    </source>
</evidence>
<dbReference type="Gene3D" id="2.60.350.10">
    <property type="entry name" value="Dextranase, N-terminal"/>
    <property type="match status" value="1"/>
</dbReference>
<gene>
    <name evidence="11" type="ORF">J2800_003231</name>
</gene>
<comment type="function">
    <text evidence="8">Pectinolytic enzyme involved in the degradation of xylogalacturonan (xga), a galacturonan backbone heavily substituted with xylose, and which is one important component of the hairy regions of pectin. Activity requires a galacturonic acid backbone substituted with xylose.</text>
</comment>
<feature type="signal peptide" evidence="10">
    <location>
        <begin position="1"/>
        <end position="30"/>
    </location>
</feature>
<dbReference type="PANTHER" id="PTHR31736">
    <property type="match status" value="1"/>
</dbReference>
<evidence type="ECO:0000256" key="8">
    <source>
        <dbReference type="ARBA" id="ARBA00037278"/>
    </source>
</evidence>
<evidence type="ECO:0000256" key="9">
    <source>
        <dbReference type="RuleBase" id="RU361169"/>
    </source>
</evidence>
<dbReference type="Gene3D" id="2.160.20.10">
    <property type="entry name" value="Single-stranded right-handed beta-helix, Pectin lyase-like"/>
    <property type="match status" value="1"/>
</dbReference>
<evidence type="ECO:0000256" key="4">
    <source>
        <dbReference type="ARBA" id="ARBA00023180"/>
    </source>
</evidence>
<dbReference type="PANTHER" id="PTHR31736:SF9">
    <property type="entry name" value="ENDO-XYLOGALACTURONAN HYDROLASE A-RELATED"/>
    <property type="match status" value="1"/>
</dbReference>
<name>A0ABU1N1Z4_9CAUL</name>
<dbReference type="EMBL" id="JAVDRL010000009">
    <property type="protein sequence ID" value="MDR6532473.1"/>
    <property type="molecule type" value="Genomic_DNA"/>
</dbReference>
<reference evidence="11 12" key="1">
    <citation type="submission" date="2023-07" db="EMBL/GenBank/DDBJ databases">
        <title>Sorghum-associated microbial communities from plants grown in Nebraska, USA.</title>
        <authorList>
            <person name="Schachtman D."/>
        </authorList>
    </citation>
    <scope>NUCLEOTIDE SEQUENCE [LARGE SCALE GENOMIC DNA]</scope>
    <source>
        <strain evidence="11 12">DS2154</strain>
    </source>
</reference>
<evidence type="ECO:0000256" key="6">
    <source>
        <dbReference type="ARBA" id="ARBA00023295"/>
    </source>
</evidence>
<comment type="caution">
    <text evidence="11">The sequence shown here is derived from an EMBL/GenBank/DDBJ whole genome shotgun (WGS) entry which is preliminary data.</text>
</comment>
<evidence type="ECO:0000256" key="7">
    <source>
        <dbReference type="ARBA" id="ARBA00023326"/>
    </source>
</evidence>
<keyword evidence="10" id="KW-0732">Signal</keyword>
<keyword evidence="3 9" id="KW-0378">Hydrolase</keyword>
<keyword evidence="5" id="KW-0119">Carbohydrate metabolism</keyword>
<evidence type="ECO:0000256" key="3">
    <source>
        <dbReference type="ARBA" id="ARBA00022801"/>
    </source>
</evidence>
<evidence type="ECO:0000313" key="11">
    <source>
        <dbReference type="EMBL" id="MDR6532473.1"/>
    </source>
</evidence>
<proteinExistence type="inferred from homology"/>
<dbReference type="InterPro" id="IPR035953">
    <property type="entry name" value="Dextranase_N-ter"/>
</dbReference>
<evidence type="ECO:0008006" key="13">
    <source>
        <dbReference type="Google" id="ProtNLM"/>
    </source>
</evidence>
<dbReference type="InterPro" id="IPR012334">
    <property type="entry name" value="Pectin_lyas_fold"/>
</dbReference>
<accession>A0ABU1N1Z4</accession>
<sequence>MRRHRGSRSAARTLAASLLLALGLSSAAVAQSDTDPAGAAQVDPNLQIYPTPPAKLVYSLHSDDFTVRVRRPGGPWRDLYEYNIKVDQDRPHDASLVQFDFRGTVEVAVQKNNGDFRRVEVRPRRNAVKTTVKGGVVYFTLDRPQNLSVEFDGDRLGNLHILAGEPIAPPAPGPGVVVYGPGLHVPPDGATSFPAVSNQTIYLAGGALMQGVFQPTKVENLKIIGHGMFLESDQLVVQDSTNVLVEGPTFLNPVHGAMACSSSRQVRFHDVKAFGKGAWSDGINVFACQDVDIDRAFIRTSDDSVAIYATRKNGVGDTRRVRVSRSIFWPDVAHAMFVGLHGDSAKPNTLQDIVFDDIDVLNLDEDDPEYEGAMAISAGDTNTVRDVTFSNIRVDHVEEGKLINLRVVYNAKYNTSPGLLIDGVHFRNVSYTGSGWAGPSIIAGYAPDRPVRNVTFDNVTIAGRKLTGPAPEILEVGPYVSGLSFK</sequence>
<protein>
    <recommendedName>
        <fullName evidence="13">Glycosyl hydrolase family 28</fullName>
    </recommendedName>
</protein>
<keyword evidence="6 9" id="KW-0326">Glycosidase</keyword>
<feature type="chain" id="PRO_5045960399" description="Glycosyl hydrolase family 28" evidence="10">
    <location>
        <begin position="31"/>
        <end position="486"/>
    </location>
</feature>
<dbReference type="Proteomes" id="UP001262754">
    <property type="component" value="Unassembled WGS sequence"/>
</dbReference>
<keyword evidence="4" id="KW-0325">Glycoprotein</keyword>
<evidence type="ECO:0000256" key="2">
    <source>
        <dbReference type="ARBA" id="ARBA00022737"/>
    </source>
</evidence>
<evidence type="ECO:0000313" key="12">
    <source>
        <dbReference type="Proteomes" id="UP001262754"/>
    </source>
</evidence>
<dbReference type="InterPro" id="IPR011050">
    <property type="entry name" value="Pectin_lyase_fold/virulence"/>
</dbReference>
<dbReference type="RefSeq" id="WP_310032996.1">
    <property type="nucleotide sequence ID" value="NZ_JAVDRL010000009.1"/>
</dbReference>
<keyword evidence="2" id="KW-0677">Repeat</keyword>
<organism evidence="11 12">
    <name type="scientific">Caulobacter rhizosphaerae</name>
    <dbReference type="NCBI Taxonomy" id="2010972"/>
    <lineage>
        <taxon>Bacteria</taxon>
        <taxon>Pseudomonadati</taxon>
        <taxon>Pseudomonadota</taxon>
        <taxon>Alphaproteobacteria</taxon>
        <taxon>Caulobacterales</taxon>
        <taxon>Caulobacteraceae</taxon>
        <taxon>Caulobacter</taxon>
    </lineage>
</organism>
<comment type="similarity">
    <text evidence="1 9">Belongs to the glycosyl hydrolase 28 family.</text>
</comment>
<dbReference type="Pfam" id="PF00295">
    <property type="entry name" value="Glyco_hydro_28"/>
    <property type="match status" value="1"/>
</dbReference>
<dbReference type="SUPFAM" id="SSF51126">
    <property type="entry name" value="Pectin lyase-like"/>
    <property type="match status" value="1"/>
</dbReference>
<keyword evidence="7" id="KW-0624">Polysaccharide degradation</keyword>
<dbReference type="InterPro" id="IPR000743">
    <property type="entry name" value="Glyco_hydro_28"/>
</dbReference>
<evidence type="ECO:0000256" key="5">
    <source>
        <dbReference type="ARBA" id="ARBA00023277"/>
    </source>
</evidence>
<keyword evidence="12" id="KW-1185">Reference proteome</keyword>